<dbReference type="Proteomes" id="UP000664859">
    <property type="component" value="Unassembled WGS sequence"/>
</dbReference>
<gene>
    <name evidence="3" type="ORF">JKP88DRAFT_253803</name>
</gene>
<organism evidence="3 4">
    <name type="scientific">Tribonema minus</name>
    <dbReference type="NCBI Taxonomy" id="303371"/>
    <lineage>
        <taxon>Eukaryota</taxon>
        <taxon>Sar</taxon>
        <taxon>Stramenopiles</taxon>
        <taxon>Ochrophyta</taxon>
        <taxon>PX clade</taxon>
        <taxon>Xanthophyceae</taxon>
        <taxon>Tribonematales</taxon>
        <taxon>Tribonemataceae</taxon>
        <taxon>Tribonema</taxon>
    </lineage>
</organism>
<comment type="caution">
    <text evidence="3">The sequence shown here is derived from an EMBL/GenBank/DDBJ whole genome shotgun (WGS) entry which is preliminary data.</text>
</comment>
<feature type="compositionally biased region" description="Pro residues" evidence="1">
    <location>
        <begin position="27"/>
        <end position="53"/>
    </location>
</feature>
<feature type="transmembrane region" description="Helical" evidence="2">
    <location>
        <begin position="503"/>
        <end position="523"/>
    </location>
</feature>
<evidence type="ECO:0000313" key="4">
    <source>
        <dbReference type="Proteomes" id="UP000664859"/>
    </source>
</evidence>
<feature type="transmembrane region" description="Helical" evidence="2">
    <location>
        <begin position="128"/>
        <end position="148"/>
    </location>
</feature>
<accession>A0A835Z7D7</accession>
<reference evidence="3" key="1">
    <citation type="submission" date="2021-02" db="EMBL/GenBank/DDBJ databases">
        <title>First Annotated Genome of the Yellow-green Alga Tribonema minus.</title>
        <authorList>
            <person name="Mahan K.M."/>
        </authorList>
    </citation>
    <scope>NUCLEOTIDE SEQUENCE</scope>
    <source>
        <strain evidence="3">UTEX B ZZ1240</strain>
    </source>
</reference>
<feature type="transmembrane region" description="Helical" evidence="2">
    <location>
        <begin position="271"/>
        <end position="289"/>
    </location>
</feature>
<feature type="region of interest" description="Disordered" evidence="1">
    <location>
        <begin position="22"/>
        <end position="53"/>
    </location>
</feature>
<keyword evidence="2" id="KW-0472">Membrane</keyword>
<evidence type="ECO:0000256" key="2">
    <source>
        <dbReference type="SAM" id="Phobius"/>
    </source>
</evidence>
<feature type="transmembrane region" description="Helical" evidence="2">
    <location>
        <begin position="333"/>
        <end position="357"/>
    </location>
</feature>
<feature type="transmembrane region" description="Helical" evidence="2">
    <location>
        <begin position="160"/>
        <end position="178"/>
    </location>
</feature>
<evidence type="ECO:0000313" key="3">
    <source>
        <dbReference type="EMBL" id="KAG5187828.1"/>
    </source>
</evidence>
<keyword evidence="2" id="KW-0812">Transmembrane</keyword>
<dbReference type="AlphaFoldDB" id="A0A835Z7D7"/>
<name>A0A835Z7D7_9STRA</name>
<evidence type="ECO:0000256" key="1">
    <source>
        <dbReference type="SAM" id="MobiDB-lite"/>
    </source>
</evidence>
<feature type="transmembrane region" description="Helical" evidence="2">
    <location>
        <begin position="372"/>
        <end position="392"/>
    </location>
</feature>
<keyword evidence="4" id="KW-1185">Reference proteome</keyword>
<feature type="transmembrane region" description="Helical" evidence="2">
    <location>
        <begin position="404"/>
        <end position="421"/>
    </location>
</feature>
<proteinExistence type="predicted"/>
<sequence length="541" mass="58953">MLNQDETRKQSQVAAQTACVSRTPLPLLSPPNHQPPPLPVTRANPPPPPPPPLRAQRAGLYQYVDTVEWKVLLLWSVPPLLHGWLHGANPLLWLLLSPKCLRAAGVAAAASGADAIPVRALGARVDTLDLCVTALQWASLLVGGLALFLTPVSGRPAASYAPTSALLAVAIVLPAWQLRTLTGRVVRRVEANEDLDARWRGMKVLAQLYSLWARFRLPLCLAQAAVLIAGHAFDARNTGLQAGLLAEVVLFALVTAAGYRVGVARLAHGHLYASVMLNFYMLAITVLYLTYNRHILDDVLILVTTMGIYRSADGQAPVPEWMYSQISHPSTTILTPFIFNFCVLTLPTIVILGVHFFERLPNPQIEFFQEVLFIDLVVGLCAALLYFASFLAESLLGLAAVRRAVFINMMFAGAAASFRLWTPHQLTEDEGAAGKELSAYMLYSVLARNAFFWLVTTASFCAAMYACGTWLISSSLWVGLGARADYLNSPEPPAACKAVGRPAWRLCAAFAILMTWDMLLWVVCTTEDLCAARTGVALQVR</sequence>
<protein>
    <submittedName>
        <fullName evidence="3">Uncharacterized protein</fullName>
    </submittedName>
</protein>
<feature type="transmembrane region" description="Helical" evidence="2">
    <location>
        <begin position="450"/>
        <end position="482"/>
    </location>
</feature>
<feature type="transmembrane region" description="Helical" evidence="2">
    <location>
        <begin position="239"/>
        <end position="259"/>
    </location>
</feature>
<feature type="transmembrane region" description="Helical" evidence="2">
    <location>
        <begin position="215"/>
        <end position="233"/>
    </location>
</feature>
<dbReference type="EMBL" id="JAFCMP010000081">
    <property type="protein sequence ID" value="KAG5187828.1"/>
    <property type="molecule type" value="Genomic_DNA"/>
</dbReference>
<keyword evidence="2" id="KW-1133">Transmembrane helix</keyword>